<dbReference type="EnsemblMetazoa" id="CLYHEMT017803.1">
    <property type="protein sequence ID" value="CLYHEMP017803.1"/>
    <property type="gene ID" value="CLYHEMG017803"/>
</dbReference>
<organism evidence="1 2">
    <name type="scientific">Clytia hemisphaerica</name>
    <dbReference type="NCBI Taxonomy" id="252671"/>
    <lineage>
        <taxon>Eukaryota</taxon>
        <taxon>Metazoa</taxon>
        <taxon>Cnidaria</taxon>
        <taxon>Hydrozoa</taxon>
        <taxon>Hydroidolina</taxon>
        <taxon>Leptothecata</taxon>
        <taxon>Obeliida</taxon>
        <taxon>Clytiidae</taxon>
        <taxon>Clytia</taxon>
    </lineage>
</organism>
<accession>A0A7M5X6X7</accession>
<name>A0A7M5X6X7_9CNID</name>
<reference evidence="1" key="1">
    <citation type="submission" date="2021-01" db="UniProtKB">
        <authorList>
            <consortium name="EnsemblMetazoa"/>
        </authorList>
    </citation>
    <scope>IDENTIFICATION</scope>
</reference>
<dbReference type="Proteomes" id="UP000594262">
    <property type="component" value="Unplaced"/>
</dbReference>
<evidence type="ECO:0000313" key="2">
    <source>
        <dbReference type="Proteomes" id="UP000594262"/>
    </source>
</evidence>
<protein>
    <submittedName>
        <fullName evidence="1">Uncharacterized protein</fullName>
    </submittedName>
</protein>
<proteinExistence type="predicted"/>
<dbReference type="AlphaFoldDB" id="A0A7M5X6X7"/>
<evidence type="ECO:0000313" key="1">
    <source>
        <dbReference type="EnsemblMetazoa" id="CLYHEMP017803.1"/>
    </source>
</evidence>
<keyword evidence="2" id="KW-1185">Reference proteome</keyword>
<sequence length="165" mass="19120">LYLYTRPVEVGSLGSNLQQQEAGGLNRQPFKHWSIVIEVLDHDQEEGLPGWFICEANNEDDLLWARLRRFTQADRDKFGVELKSLKDNRAQSEIFQISLNEIETFCHAWNQKRYPYIIPDSTCQRFVDCLAKKLNVNLDEFWNLNNTLTALALGAGLLWTFISGR</sequence>